<dbReference type="Proteomes" id="UP000570514">
    <property type="component" value="Unassembled WGS sequence"/>
</dbReference>
<dbReference type="RefSeq" id="WP_167083076.1">
    <property type="nucleotide sequence ID" value="NZ_BAAADC010000001.1"/>
</dbReference>
<evidence type="ECO:0000313" key="1">
    <source>
        <dbReference type="EMBL" id="NIK88945.1"/>
    </source>
</evidence>
<dbReference type="AlphaFoldDB" id="A0A846N0D0"/>
<organism evidence="1 2">
    <name type="scientific">Rhizomicrobium palustre</name>
    <dbReference type="NCBI Taxonomy" id="189966"/>
    <lineage>
        <taxon>Bacteria</taxon>
        <taxon>Pseudomonadati</taxon>
        <taxon>Pseudomonadota</taxon>
        <taxon>Alphaproteobacteria</taxon>
        <taxon>Micropepsales</taxon>
        <taxon>Micropepsaceae</taxon>
        <taxon>Rhizomicrobium</taxon>
    </lineage>
</organism>
<reference evidence="1 2" key="1">
    <citation type="submission" date="2020-03" db="EMBL/GenBank/DDBJ databases">
        <title>Genomic Encyclopedia of Type Strains, Phase IV (KMG-IV): sequencing the most valuable type-strain genomes for metagenomic binning, comparative biology and taxonomic classification.</title>
        <authorList>
            <person name="Goeker M."/>
        </authorList>
    </citation>
    <scope>NUCLEOTIDE SEQUENCE [LARGE SCALE GENOMIC DNA]</scope>
    <source>
        <strain evidence="1 2">DSM 19867</strain>
    </source>
</reference>
<sequence>MLEPITVSSGWFQPTGGLDLPDGTWPYRLHVMGSGFAHRAIPLVAVVGGVELELIMVNSEGDGFAGLLREAPAEGAVLSVGWLDGPLIETSVQFHSGGVA</sequence>
<dbReference type="EMBL" id="JAASRM010000001">
    <property type="protein sequence ID" value="NIK88945.1"/>
    <property type="molecule type" value="Genomic_DNA"/>
</dbReference>
<keyword evidence="2" id="KW-1185">Reference proteome</keyword>
<name>A0A846N0D0_9PROT</name>
<proteinExistence type="predicted"/>
<gene>
    <name evidence="1" type="ORF">FHS83_002263</name>
</gene>
<accession>A0A846N0D0</accession>
<evidence type="ECO:0000313" key="2">
    <source>
        <dbReference type="Proteomes" id="UP000570514"/>
    </source>
</evidence>
<protein>
    <submittedName>
        <fullName evidence="1">Uncharacterized protein</fullName>
    </submittedName>
</protein>
<comment type="caution">
    <text evidence="1">The sequence shown here is derived from an EMBL/GenBank/DDBJ whole genome shotgun (WGS) entry which is preliminary data.</text>
</comment>